<keyword evidence="1" id="KW-0805">Transcription regulation</keyword>
<dbReference type="Gene3D" id="1.10.10.60">
    <property type="entry name" value="Homeodomain-like"/>
    <property type="match status" value="1"/>
</dbReference>
<sequence length="310" mass="34680">MYQQDTAADFVRWRRLISDSFVPLEAEQARPRRFSGLLAGRHLRELAMMQVTAGPHSVIRTPELIGRSGPGYYKLNLQVSGHGLLVQDGRETLLQPGDLAIYDTERPYSLSFDDDFSTLVLMFPRQLTGLSADDVRELTATTMGAGHRLGQAVAPFITQIGAMLPTLDGPIGHRLALNVVDLLATVLADELYSRPGAEGTQQARLLRRVHHFIESQLANPDLGPEMIAAAHYLSTRALHQLFARTDRTVARWIRERRLEQCRRDLQDPLHRDTPVGAIGARWGLADPAHFSRLFRAEFGQSPAQFRHAHS</sequence>
<dbReference type="InterPro" id="IPR037923">
    <property type="entry name" value="HTH-like"/>
</dbReference>
<dbReference type="SUPFAM" id="SSF46689">
    <property type="entry name" value="Homeodomain-like"/>
    <property type="match status" value="1"/>
</dbReference>
<comment type="caution">
    <text evidence="5">The sequence shown here is derived from an EMBL/GenBank/DDBJ whole genome shotgun (WGS) entry which is preliminary data.</text>
</comment>
<dbReference type="InterPro" id="IPR050204">
    <property type="entry name" value="AraC_XylS_family_regulators"/>
</dbReference>
<dbReference type="Pfam" id="PF14525">
    <property type="entry name" value="AraC_binding_2"/>
    <property type="match status" value="1"/>
</dbReference>
<protein>
    <submittedName>
        <fullName evidence="5">Helix-turn-helix domain-containing protein</fullName>
    </submittedName>
</protein>
<keyword evidence="6" id="KW-1185">Reference proteome</keyword>
<evidence type="ECO:0000313" key="6">
    <source>
        <dbReference type="Proteomes" id="UP001595965"/>
    </source>
</evidence>
<reference evidence="6" key="1">
    <citation type="journal article" date="2019" name="Int. J. Syst. Evol. Microbiol.">
        <title>The Global Catalogue of Microorganisms (GCM) 10K type strain sequencing project: providing services to taxonomists for standard genome sequencing and annotation.</title>
        <authorList>
            <consortium name="The Broad Institute Genomics Platform"/>
            <consortium name="The Broad Institute Genome Sequencing Center for Infectious Disease"/>
            <person name="Wu L."/>
            <person name="Ma J."/>
        </authorList>
    </citation>
    <scope>NUCLEOTIDE SEQUENCE [LARGE SCALE GENOMIC DNA]</scope>
    <source>
        <strain evidence="6">CGMCC 1.12125</strain>
    </source>
</reference>
<dbReference type="InterPro" id="IPR035418">
    <property type="entry name" value="AraC-bd_2"/>
</dbReference>
<dbReference type="PANTHER" id="PTHR46796:SF6">
    <property type="entry name" value="ARAC SUBFAMILY"/>
    <property type="match status" value="1"/>
</dbReference>
<evidence type="ECO:0000313" key="5">
    <source>
        <dbReference type="EMBL" id="MFC4429500.1"/>
    </source>
</evidence>
<keyword evidence="3" id="KW-0804">Transcription</keyword>
<dbReference type="PANTHER" id="PTHR46796">
    <property type="entry name" value="HTH-TYPE TRANSCRIPTIONAL ACTIVATOR RHAS-RELATED"/>
    <property type="match status" value="1"/>
</dbReference>
<proteinExistence type="predicted"/>
<dbReference type="SUPFAM" id="SSF51215">
    <property type="entry name" value="Regulatory protein AraC"/>
    <property type="match status" value="1"/>
</dbReference>
<evidence type="ECO:0000256" key="2">
    <source>
        <dbReference type="ARBA" id="ARBA00023125"/>
    </source>
</evidence>
<dbReference type="SMART" id="SM00342">
    <property type="entry name" value="HTH_ARAC"/>
    <property type="match status" value="1"/>
</dbReference>
<dbReference type="PROSITE" id="PS01124">
    <property type="entry name" value="HTH_ARAC_FAMILY_2"/>
    <property type="match status" value="1"/>
</dbReference>
<keyword evidence="2" id="KW-0238">DNA-binding</keyword>
<accession>A0ABV8XYX0</accession>
<name>A0ABV8XYX0_9MICC</name>
<dbReference type="InterPro" id="IPR018060">
    <property type="entry name" value="HTH_AraC"/>
</dbReference>
<dbReference type="Proteomes" id="UP001595965">
    <property type="component" value="Unassembled WGS sequence"/>
</dbReference>
<evidence type="ECO:0000256" key="3">
    <source>
        <dbReference type="ARBA" id="ARBA00023163"/>
    </source>
</evidence>
<organism evidence="5 6">
    <name type="scientific">Citricoccus alkalitolerans</name>
    <dbReference type="NCBI Taxonomy" id="246603"/>
    <lineage>
        <taxon>Bacteria</taxon>
        <taxon>Bacillati</taxon>
        <taxon>Actinomycetota</taxon>
        <taxon>Actinomycetes</taxon>
        <taxon>Micrococcales</taxon>
        <taxon>Micrococcaceae</taxon>
        <taxon>Citricoccus</taxon>
    </lineage>
</organism>
<dbReference type="EMBL" id="JBHSEN010000001">
    <property type="protein sequence ID" value="MFC4429500.1"/>
    <property type="molecule type" value="Genomic_DNA"/>
</dbReference>
<dbReference type="InterPro" id="IPR009057">
    <property type="entry name" value="Homeodomain-like_sf"/>
</dbReference>
<evidence type="ECO:0000259" key="4">
    <source>
        <dbReference type="PROSITE" id="PS01124"/>
    </source>
</evidence>
<feature type="domain" description="HTH araC/xylS-type" evidence="4">
    <location>
        <begin position="207"/>
        <end position="308"/>
    </location>
</feature>
<dbReference type="Pfam" id="PF12833">
    <property type="entry name" value="HTH_18"/>
    <property type="match status" value="1"/>
</dbReference>
<dbReference type="RefSeq" id="WP_344228281.1">
    <property type="nucleotide sequence ID" value="NZ_BAAALH010000002.1"/>
</dbReference>
<evidence type="ECO:0000256" key="1">
    <source>
        <dbReference type="ARBA" id="ARBA00023015"/>
    </source>
</evidence>
<gene>
    <name evidence="5" type="ORF">ACFO0K_07385</name>
</gene>